<feature type="domain" description="Sodium/calcium exchanger membrane region" evidence="8">
    <location>
        <begin position="370"/>
        <end position="533"/>
    </location>
</feature>
<sequence length="541" mass="60811">MGLGYKSISERMLAFSNVLGHEKCESYLLFRGETALGDGFRLFLYLLGLAYCFLGLSAVTARFFRSMENVVKHKKKVVEIDPFTNTELIRYENVWNYTIADITLLAFGTSFPQISLATIDAIRNIGQLYAGGLGPGTLVGSAAFDLFPIHAVCVVVPKEGTLKKISDIGVWIVELFWSFWAYIWLYIILEVWTPNVVTLWESLLTVLQFGLLLIHAYAQDKRWPYLSLPLTRSERPEDWVPQETVSCKSSNNDCDDYSEILQGGEEEERNIIDIFSIHSKECRDSMYQTLPTIDVAETSGGGFIKKHTEEGPNMLSVWKHQFIDALKLESTESRKLDNIYLRLARVSWQLILVPWRFLFAFVPPYHIAHGWIAFICSLIFISGIAYVVTKITDLISCVTGINAYVIAFTALASGTSWPDLVASKIAAERQTTADSAIANITCSNSVNIYVGIGIPWLIDTAYNFIAYREPLRVQNAEGLSFSLLVFFLTSIGCIAVLVFRRLTLGAELGGPRPWAWATCVYFMFLWIIFVVLSSLKVSGII</sequence>
<feature type="transmembrane region" description="Helical" evidence="7">
    <location>
        <begin position="199"/>
        <end position="218"/>
    </location>
</feature>
<dbReference type="GO" id="GO:0055085">
    <property type="term" value="P:transmembrane transport"/>
    <property type="evidence" value="ECO:0007669"/>
    <property type="project" value="InterPro"/>
</dbReference>
<dbReference type="KEGG" id="nnu:104606183"/>
<feature type="domain" description="Sodium/calcium exchanger membrane region" evidence="8">
    <location>
        <begin position="45"/>
        <end position="217"/>
    </location>
</feature>
<keyword evidence="2" id="KW-0813">Transport</keyword>
<dbReference type="eggNOG" id="KOG1306">
    <property type="taxonomic scope" value="Eukaryota"/>
</dbReference>
<dbReference type="InterPro" id="IPR004837">
    <property type="entry name" value="NaCa_Exmemb"/>
</dbReference>
<name>A0A1U8AP54_NELNU</name>
<dbReference type="GeneID" id="104606183"/>
<dbReference type="RefSeq" id="XP_010269573.1">
    <property type="nucleotide sequence ID" value="XM_010271271.2"/>
</dbReference>
<evidence type="ECO:0000256" key="3">
    <source>
        <dbReference type="ARBA" id="ARBA00022692"/>
    </source>
</evidence>
<feature type="transmembrane region" description="Helical" evidence="7">
    <location>
        <begin position="514"/>
        <end position="535"/>
    </location>
</feature>
<keyword evidence="3 7" id="KW-0812">Transmembrane</keyword>
<accession>A0A1U8AP54</accession>
<feature type="transmembrane region" description="Helical" evidence="7">
    <location>
        <begin position="394"/>
        <end position="414"/>
    </location>
</feature>
<evidence type="ECO:0000256" key="1">
    <source>
        <dbReference type="ARBA" id="ARBA00004127"/>
    </source>
</evidence>
<evidence type="ECO:0000256" key="7">
    <source>
        <dbReference type="SAM" id="Phobius"/>
    </source>
</evidence>
<dbReference type="OMA" id="RLWAWIT"/>
<dbReference type="GO" id="GO:0030001">
    <property type="term" value="P:metal ion transport"/>
    <property type="evidence" value="ECO:0000318"/>
    <property type="project" value="GO_Central"/>
</dbReference>
<dbReference type="Pfam" id="PF01699">
    <property type="entry name" value="Na_Ca_ex"/>
    <property type="match status" value="2"/>
</dbReference>
<keyword evidence="9" id="KW-1185">Reference proteome</keyword>
<dbReference type="Proteomes" id="UP000189703">
    <property type="component" value="Unplaced"/>
</dbReference>
<feature type="transmembrane region" description="Helical" evidence="7">
    <location>
        <begin position="168"/>
        <end position="187"/>
    </location>
</feature>
<comment type="subcellular location">
    <subcellularLocation>
        <location evidence="1">Endomembrane system</location>
        <topology evidence="1">Multi-pass membrane protein</topology>
    </subcellularLocation>
</comment>
<reference evidence="10 11" key="1">
    <citation type="submission" date="2025-04" db="UniProtKB">
        <authorList>
            <consortium name="RefSeq"/>
        </authorList>
    </citation>
    <scope>IDENTIFICATION</scope>
</reference>
<keyword evidence="4 7" id="KW-1133">Transmembrane helix</keyword>
<evidence type="ECO:0000256" key="6">
    <source>
        <dbReference type="ARBA" id="ARBA00023136"/>
    </source>
</evidence>
<dbReference type="GO" id="GO:0016020">
    <property type="term" value="C:membrane"/>
    <property type="evidence" value="ECO:0000318"/>
    <property type="project" value="GO_Central"/>
</dbReference>
<dbReference type="Gene3D" id="1.20.1420.30">
    <property type="entry name" value="NCX, central ion-binding region"/>
    <property type="match status" value="2"/>
</dbReference>
<protein>
    <submittedName>
        <fullName evidence="10 11">Magnesium/proton exchanger</fullName>
    </submittedName>
</protein>
<proteinExistence type="predicted"/>
<dbReference type="AlphaFoldDB" id="A0A1U8AP54"/>
<feature type="transmembrane region" description="Helical" evidence="7">
    <location>
        <begin position="42"/>
        <end position="64"/>
    </location>
</feature>
<evidence type="ECO:0000313" key="9">
    <source>
        <dbReference type="Proteomes" id="UP000189703"/>
    </source>
</evidence>
<dbReference type="PANTHER" id="PTHR11878">
    <property type="entry name" value="SODIUM/CALCIUM EXCHANGER"/>
    <property type="match status" value="1"/>
</dbReference>
<dbReference type="GO" id="GO:0012505">
    <property type="term" value="C:endomembrane system"/>
    <property type="evidence" value="ECO:0007669"/>
    <property type="project" value="UniProtKB-SubCell"/>
</dbReference>
<dbReference type="OrthoDB" id="2127281at2759"/>
<dbReference type="InterPro" id="IPR051171">
    <property type="entry name" value="CaCA"/>
</dbReference>
<keyword evidence="6 7" id="KW-0472">Membrane</keyword>
<evidence type="ECO:0000313" key="10">
    <source>
        <dbReference type="RefSeq" id="XP_010269571.1"/>
    </source>
</evidence>
<feature type="transmembrane region" description="Helical" evidence="7">
    <location>
        <begin position="368"/>
        <end position="387"/>
    </location>
</feature>
<dbReference type="InterPro" id="IPR044880">
    <property type="entry name" value="NCX_ion-bd_dom_sf"/>
</dbReference>
<evidence type="ECO:0000256" key="5">
    <source>
        <dbReference type="ARBA" id="ARBA00023065"/>
    </source>
</evidence>
<evidence type="ECO:0000256" key="2">
    <source>
        <dbReference type="ARBA" id="ARBA00022448"/>
    </source>
</evidence>
<dbReference type="STRING" id="4432.A0A1U8AP54"/>
<dbReference type="PANTHER" id="PTHR11878:SF65">
    <property type="entry name" value="NA_CA-EXCHANGE PROTEIN, ISOFORM G"/>
    <property type="match status" value="1"/>
</dbReference>
<dbReference type="RefSeq" id="XP_010269571.1">
    <property type="nucleotide sequence ID" value="XM_010271269.2"/>
</dbReference>
<organism evidence="9 10">
    <name type="scientific">Nelumbo nucifera</name>
    <name type="common">Sacred lotus</name>
    <dbReference type="NCBI Taxonomy" id="4432"/>
    <lineage>
        <taxon>Eukaryota</taxon>
        <taxon>Viridiplantae</taxon>
        <taxon>Streptophyta</taxon>
        <taxon>Embryophyta</taxon>
        <taxon>Tracheophyta</taxon>
        <taxon>Spermatophyta</taxon>
        <taxon>Magnoliopsida</taxon>
        <taxon>Proteales</taxon>
        <taxon>Nelumbonaceae</taxon>
        <taxon>Nelumbo</taxon>
    </lineage>
</organism>
<gene>
    <name evidence="10 11" type="primary">LOC104606183</name>
</gene>
<feature type="transmembrane region" description="Helical" evidence="7">
    <location>
        <begin position="479"/>
        <end position="502"/>
    </location>
</feature>
<keyword evidence="5" id="KW-0406">Ion transport</keyword>
<evidence type="ECO:0000259" key="8">
    <source>
        <dbReference type="Pfam" id="PF01699"/>
    </source>
</evidence>
<evidence type="ECO:0000313" key="11">
    <source>
        <dbReference type="RefSeq" id="XP_010269573.1"/>
    </source>
</evidence>
<evidence type="ECO:0000256" key="4">
    <source>
        <dbReference type="ARBA" id="ARBA00022989"/>
    </source>
</evidence>